<feature type="domain" description="PNPLA" evidence="4">
    <location>
        <begin position="14"/>
        <end position="256"/>
    </location>
</feature>
<dbReference type="InterPro" id="IPR016035">
    <property type="entry name" value="Acyl_Trfase/lysoPLipase"/>
</dbReference>
<evidence type="ECO:0000313" key="6">
    <source>
        <dbReference type="Proteomes" id="UP000216991"/>
    </source>
</evidence>
<evidence type="ECO:0000256" key="2">
    <source>
        <dbReference type="SAM" id="MobiDB-lite"/>
    </source>
</evidence>
<organism evidence="5 6">
    <name type="scientific">Sandarakinorhabdus cyanobacteriorum</name>
    <dbReference type="NCBI Taxonomy" id="1981098"/>
    <lineage>
        <taxon>Bacteria</taxon>
        <taxon>Pseudomonadati</taxon>
        <taxon>Pseudomonadota</taxon>
        <taxon>Alphaproteobacteria</taxon>
        <taxon>Sphingomonadales</taxon>
        <taxon>Sphingosinicellaceae</taxon>
        <taxon>Sandarakinorhabdus</taxon>
    </lineage>
</organism>
<keyword evidence="6" id="KW-1185">Reference proteome</keyword>
<comment type="caution">
    <text evidence="5">The sequence shown here is derived from an EMBL/GenBank/DDBJ whole genome shotgun (WGS) entry which is preliminary data.</text>
</comment>
<name>A0A255YZX7_9SPHN</name>
<feature type="region of interest" description="Disordered" evidence="2">
    <location>
        <begin position="627"/>
        <end position="647"/>
    </location>
</feature>
<evidence type="ECO:0000259" key="4">
    <source>
        <dbReference type="Pfam" id="PF01734"/>
    </source>
</evidence>
<dbReference type="GO" id="GO:0006629">
    <property type="term" value="P:lipid metabolic process"/>
    <property type="evidence" value="ECO:0007669"/>
    <property type="project" value="UniProtKB-KW"/>
</dbReference>
<evidence type="ECO:0000313" key="5">
    <source>
        <dbReference type="EMBL" id="OYQ34758.1"/>
    </source>
</evidence>
<dbReference type="Proteomes" id="UP000216991">
    <property type="component" value="Unassembled WGS sequence"/>
</dbReference>
<keyword evidence="1" id="KW-0443">Lipid metabolism</keyword>
<gene>
    <name evidence="5" type="ORF">CHU93_02090</name>
</gene>
<proteinExistence type="predicted"/>
<reference evidence="5 6" key="1">
    <citation type="submission" date="2017-07" db="EMBL/GenBank/DDBJ databases">
        <title>Sandarakinorhabdus cyanobacteriorum sp. nov., a novel bacterium isolated from cyanobacterial aggregates in a eutrophic lake.</title>
        <authorList>
            <person name="Cai H."/>
        </authorList>
    </citation>
    <scope>NUCLEOTIDE SEQUENCE [LARGE SCALE GENOMIC DNA]</scope>
    <source>
        <strain evidence="5 6">TH057</strain>
    </source>
</reference>
<keyword evidence="3" id="KW-0472">Membrane</keyword>
<evidence type="ECO:0000256" key="3">
    <source>
        <dbReference type="SAM" id="Phobius"/>
    </source>
</evidence>
<accession>A0A255YZX7</accession>
<dbReference type="OrthoDB" id="9813090at2"/>
<feature type="transmembrane region" description="Helical" evidence="3">
    <location>
        <begin position="425"/>
        <end position="445"/>
    </location>
</feature>
<sequence>MSETAGARKHGIALCLSGGGLRATLFHLGVVKHLRQLEIDGAKAITRVTDIYSVSGGSILAAHMLANWSSYSSPDDDEFSKVEQELLTFARRNIRDRILRRWILLGPACRVLAAMASMPLVGRIVQARPDLGTRTYWLQQEYEALLKAASFSRLEQETGVPTGHILTTSFQTGELCSFSGADFEIELHDRADPTGPRRAPCGHMRLSFAVAASSAFPPMFPPMELTEAQLANPRDEAFRNALLLSDGGVFDNLGIEKFKRDHGRGTVRPVMLIISDAGGSFRAQTGKTYAGVVARNVRASDILMHRIADLAKDDIEDLDDPDKQSAVHTIRISETVTDPALTRSVQQRMRLVRTDLDRFDPALARLLVEHGTRLAKAQIGDTGGSPTTALAGAVDARAATVERYDSLSEAAASRRWGSLFFDRDWTVLLLWFAVAAFATAVYLAVNHYSAKLTAARTREDAERTSKEQALEKLQADMRQIREALTLKDVDRANRIAFDGIAFSQSNIEAAKSQVASTGLIDQVPTPLGTAGYRQKVYIQFAGFQRSQIANLNQTLRSSGWDTQSTSGERTVLARKLNEVRYSGANQQPATALADAINAARGTPGVTKPKPFSIINGDVLEVWVSPVPGERSAPAQPGSADAASTTAE</sequence>
<dbReference type="InterPro" id="IPR002641">
    <property type="entry name" value="PNPLA_dom"/>
</dbReference>
<keyword evidence="3" id="KW-1133">Transmembrane helix</keyword>
<evidence type="ECO:0000256" key="1">
    <source>
        <dbReference type="ARBA" id="ARBA00023098"/>
    </source>
</evidence>
<dbReference type="EMBL" id="NOXT01000064">
    <property type="protein sequence ID" value="OYQ34758.1"/>
    <property type="molecule type" value="Genomic_DNA"/>
</dbReference>
<keyword evidence="3" id="KW-0812">Transmembrane</keyword>
<dbReference type="RefSeq" id="WP_094472545.1">
    <property type="nucleotide sequence ID" value="NZ_NOXT01000064.1"/>
</dbReference>
<dbReference type="SUPFAM" id="SSF52151">
    <property type="entry name" value="FabD/lysophospholipase-like"/>
    <property type="match status" value="1"/>
</dbReference>
<protein>
    <recommendedName>
        <fullName evidence="4">PNPLA domain-containing protein</fullName>
    </recommendedName>
</protein>
<dbReference type="Gene3D" id="3.40.1090.10">
    <property type="entry name" value="Cytosolic phospholipase A2 catalytic domain"/>
    <property type="match status" value="2"/>
</dbReference>
<dbReference type="Pfam" id="PF01734">
    <property type="entry name" value="Patatin"/>
    <property type="match status" value="1"/>
</dbReference>
<dbReference type="AlphaFoldDB" id="A0A255YZX7"/>